<accession>A0A4R5D4R8</accession>
<dbReference type="GO" id="GO:0006529">
    <property type="term" value="P:asparagine biosynthetic process"/>
    <property type="evidence" value="ECO:0007669"/>
    <property type="project" value="InterPro"/>
</dbReference>
<dbReference type="GO" id="GO:0004066">
    <property type="term" value="F:asparagine synthase (glutamine-hydrolyzing) activity"/>
    <property type="evidence" value="ECO:0007669"/>
    <property type="project" value="InterPro"/>
</dbReference>
<dbReference type="EMBL" id="SMKZ01000030">
    <property type="protein sequence ID" value="TDE07477.1"/>
    <property type="molecule type" value="Genomic_DNA"/>
</dbReference>
<dbReference type="Pfam" id="PF00733">
    <property type="entry name" value="Asn_synthase"/>
    <property type="match status" value="1"/>
</dbReference>
<gene>
    <name evidence="2" type="ORF">E1269_19785</name>
</gene>
<dbReference type="Gene3D" id="3.40.50.620">
    <property type="entry name" value="HUPs"/>
    <property type="match status" value="1"/>
</dbReference>
<sequence length="434" mass="47205">MTARRAAACPDAVTLTKRVEPFAPWGRLHAVSRQNSGGLFMGGKRPAPSFAGTGVETPYYRLSAFELATSWVPGVRPLGPLPDTVSSARIAFESAVRPALLRPPCYVSFSGGRDSSAVLAVATHIARREGLADPVPVTEVYPGIDAADESHWQRLVIDHLGLHEWTRISISGESDLLGAAAQASLLRRGVLWPPSFHVKDALFATASGGTLLTGEGGDEVIGPRRVTPVTLLVRKRRRPRPALLRAVTAALAPAPLRRAWLRRDIARSDQQPWLRPSVAREHRRQLAADEAAEPLSWGRAIRWVRHRRAVDAVLTNYQALGTEHDVVVGHPLLDDGFLAALAGAGGRWGFAGRTALMRILFADVLPDEILRRSTKASFDRAYMGEATRDFARGWDGTGVDTDLVDPETLRAAWLSDHPSTLSGTLLQQAWLASR</sequence>
<organism evidence="2 3">
    <name type="scientific">Jiangella asiatica</name>
    <dbReference type="NCBI Taxonomy" id="2530372"/>
    <lineage>
        <taxon>Bacteria</taxon>
        <taxon>Bacillati</taxon>
        <taxon>Actinomycetota</taxon>
        <taxon>Actinomycetes</taxon>
        <taxon>Jiangellales</taxon>
        <taxon>Jiangellaceae</taxon>
        <taxon>Jiangella</taxon>
    </lineage>
</organism>
<dbReference type="SUPFAM" id="SSF52402">
    <property type="entry name" value="Adenine nucleotide alpha hydrolases-like"/>
    <property type="match status" value="1"/>
</dbReference>
<evidence type="ECO:0000259" key="1">
    <source>
        <dbReference type="Pfam" id="PF00733"/>
    </source>
</evidence>
<dbReference type="Proteomes" id="UP000294739">
    <property type="component" value="Unassembled WGS sequence"/>
</dbReference>
<evidence type="ECO:0000313" key="2">
    <source>
        <dbReference type="EMBL" id="TDE07477.1"/>
    </source>
</evidence>
<protein>
    <recommendedName>
        <fullName evidence="1">Asparagine synthetase domain-containing protein</fullName>
    </recommendedName>
</protein>
<proteinExistence type="predicted"/>
<reference evidence="2 3" key="1">
    <citation type="submission" date="2019-03" db="EMBL/GenBank/DDBJ databases">
        <title>Draft genome sequences of novel Actinobacteria.</title>
        <authorList>
            <person name="Sahin N."/>
            <person name="Ay H."/>
            <person name="Saygin H."/>
        </authorList>
    </citation>
    <scope>NUCLEOTIDE SEQUENCE [LARGE SCALE GENOMIC DNA]</scope>
    <source>
        <strain evidence="2 3">5K138</strain>
    </source>
</reference>
<dbReference type="InterPro" id="IPR001962">
    <property type="entry name" value="Asn_synthase"/>
</dbReference>
<evidence type="ECO:0000313" key="3">
    <source>
        <dbReference type="Proteomes" id="UP000294739"/>
    </source>
</evidence>
<dbReference type="InParanoid" id="A0A4R5D4R8"/>
<dbReference type="AlphaFoldDB" id="A0A4R5D4R8"/>
<keyword evidence="3" id="KW-1185">Reference proteome</keyword>
<name>A0A4R5D4R8_9ACTN</name>
<dbReference type="OrthoDB" id="3361376at2"/>
<feature type="domain" description="Asparagine synthetase" evidence="1">
    <location>
        <begin position="91"/>
        <end position="413"/>
    </location>
</feature>
<dbReference type="InterPro" id="IPR014729">
    <property type="entry name" value="Rossmann-like_a/b/a_fold"/>
</dbReference>
<comment type="caution">
    <text evidence="2">The sequence shown here is derived from an EMBL/GenBank/DDBJ whole genome shotgun (WGS) entry which is preliminary data.</text>
</comment>